<dbReference type="InterPro" id="IPR036477">
    <property type="entry name" value="Formyl_transf_N_sf"/>
</dbReference>
<feature type="compositionally biased region" description="Low complexity" evidence="5">
    <location>
        <begin position="7"/>
        <end position="25"/>
    </location>
</feature>
<reference evidence="7 8" key="1">
    <citation type="submission" date="2020-01" db="EMBL/GenBank/DDBJ databases">
        <title>Investigation of new actinobacteria for the biodesulphurisation of diesel fuel.</title>
        <authorList>
            <person name="Athi Narayanan S.M."/>
        </authorList>
    </citation>
    <scope>NUCLEOTIDE SEQUENCE [LARGE SCALE GENOMIC DNA]</scope>
    <source>
        <strain evidence="7 8">213E</strain>
    </source>
</reference>
<dbReference type="GO" id="GO:0004644">
    <property type="term" value="F:phosphoribosylglycinamide formyltransferase activity"/>
    <property type="evidence" value="ECO:0007669"/>
    <property type="project" value="UniProtKB-UniRule"/>
</dbReference>
<comment type="similarity">
    <text evidence="4">Belongs to the GART family.</text>
</comment>
<proteinExistence type="inferred from homology"/>
<comment type="catalytic activity">
    <reaction evidence="4">
        <text>N(1)-(5-phospho-beta-D-ribosyl)glycinamide + (6R)-10-formyltetrahydrofolate = N(2)-formyl-N(1)-(5-phospho-beta-D-ribosyl)glycinamide + (6S)-5,6,7,8-tetrahydrofolate + H(+)</text>
        <dbReference type="Rhea" id="RHEA:15053"/>
        <dbReference type="ChEBI" id="CHEBI:15378"/>
        <dbReference type="ChEBI" id="CHEBI:57453"/>
        <dbReference type="ChEBI" id="CHEBI:143788"/>
        <dbReference type="ChEBI" id="CHEBI:147286"/>
        <dbReference type="ChEBI" id="CHEBI:195366"/>
        <dbReference type="EC" id="2.1.2.2"/>
    </reaction>
</comment>
<feature type="active site" description="Proton donor" evidence="4">
    <location>
        <position position="156"/>
    </location>
</feature>
<evidence type="ECO:0000256" key="3">
    <source>
        <dbReference type="ARBA" id="ARBA00022755"/>
    </source>
</evidence>
<evidence type="ECO:0000256" key="4">
    <source>
        <dbReference type="HAMAP-Rule" id="MF_01930"/>
    </source>
</evidence>
<dbReference type="HAMAP" id="MF_01930">
    <property type="entry name" value="PurN"/>
    <property type="match status" value="1"/>
</dbReference>
<name>A0A7K3LKD5_9ACTN</name>
<feature type="site" description="Raises pKa of active site His" evidence="4">
    <location>
        <position position="192"/>
    </location>
</feature>
<feature type="region of interest" description="Disordered" evidence="5">
    <location>
        <begin position="1"/>
        <end position="40"/>
    </location>
</feature>
<feature type="binding site" evidence="4">
    <location>
        <position position="154"/>
    </location>
    <ligand>
        <name>(6R)-10-formyltetrahydrofolate</name>
        <dbReference type="ChEBI" id="CHEBI:195366"/>
    </ligand>
</feature>
<evidence type="ECO:0000313" key="8">
    <source>
        <dbReference type="Proteomes" id="UP000466307"/>
    </source>
</evidence>
<dbReference type="UniPathway" id="UPA00074">
    <property type="reaction ID" value="UER00126"/>
</dbReference>
<dbReference type="PANTHER" id="PTHR43369">
    <property type="entry name" value="PHOSPHORIBOSYLGLYCINAMIDE FORMYLTRANSFERASE"/>
    <property type="match status" value="1"/>
</dbReference>
<organism evidence="7 8">
    <name type="scientific">Gordonia desulfuricans</name>
    <dbReference type="NCBI Taxonomy" id="89051"/>
    <lineage>
        <taxon>Bacteria</taxon>
        <taxon>Bacillati</taxon>
        <taxon>Actinomycetota</taxon>
        <taxon>Actinomycetes</taxon>
        <taxon>Mycobacteriales</taxon>
        <taxon>Gordoniaceae</taxon>
        <taxon>Gordonia</taxon>
    </lineage>
</organism>
<comment type="function">
    <text evidence="4">Catalyzes the transfer of a formyl group from 10-formyltetrahydrofolate to 5-phospho-ribosyl-glycinamide (GAR), producing 5-phospho-ribosyl-N-formylglycinamide (FGAR) and tetrahydrofolate.</text>
</comment>
<evidence type="ECO:0000313" key="7">
    <source>
        <dbReference type="EMBL" id="NDK88680.1"/>
    </source>
</evidence>
<evidence type="ECO:0000256" key="5">
    <source>
        <dbReference type="SAM" id="MobiDB-lite"/>
    </source>
</evidence>
<comment type="pathway">
    <text evidence="1 4">Purine metabolism; IMP biosynthesis via de novo pathway; N(2)-formyl-N(1)-(5-phospho-D-ribosyl)glycinamide from N(1)-(5-phospho-D-ribosyl)glycinamide (10-formyl THF route): step 1/1.</text>
</comment>
<feature type="domain" description="Formyl transferase N-terminal" evidence="6">
    <location>
        <begin position="52"/>
        <end position="229"/>
    </location>
</feature>
<keyword evidence="8" id="KW-1185">Reference proteome</keyword>
<keyword evidence="2 4" id="KW-0808">Transferase</keyword>
<dbReference type="InterPro" id="IPR002376">
    <property type="entry name" value="Formyl_transf_N"/>
</dbReference>
<gene>
    <name evidence="4" type="primary">purN</name>
    <name evidence="7" type="ORF">GYA93_03640</name>
</gene>
<dbReference type="NCBIfam" id="TIGR00639">
    <property type="entry name" value="PurN"/>
    <property type="match status" value="1"/>
</dbReference>
<comment type="caution">
    <text evidence="4">Lacks conserved residue(s) required for the propagation of feature annotation.</text>
</comment>
<keyword evidence="3 4" id="KW-0658">Purine biosynthesis</keyword>
<dbReference type="EMBL" id="JAADZU010000007">
    <property type="protein sequence ID" value="NDK88680.1"/>
    <property type="molecule type" value="Genomic_DNA"/>
</dbReference>
<evidence type="ECO:0000256" key="2">
    <source>
        <dbReference type="ARBA" id="ARBA00022679"/>
    </source>
</evidence>
<dbReference type="CDD" id="cd08645">
    <property type="entry name" value="FMT_core_GART"/>
    <property type="match status" value="1"/>
</dbReference>
<feature type="binding site" evidence="4">
    <location>
        <begin position="137"/>
        <end position="140"/>
    </location>
    <ligand>
        <name>(6R)-10-formyltetrahydrofolate</name>
        <dbReference type="ChEBI" id="CHEBI:195366"/>
    </ligand>
</feature>
<dbReference type="AlphaFoldDB" id="A0A7K3LKD5"/>
<accession>A0A7K3LKD5</accession>
<evidence type="ECO:0000256" key="1">
    <source>
        <dbReference type="ARBA" id="ARBA00005054"/>
    </source>
</evidence>
<dbReference type="GO" id="GO:0006189">
    <property type="term" value="P:'de novo' IMP biosynthetic process"/>
    <property type="evidence" value="ECO:0007669"/>
    <property type="project" value="UniProtKB-UniRule"/>
</dbReference>
<dbReference type="InterPro" id="IPR004607">
    <property type="entry name" value="GART"/>
</dbReference>
<dbReference type="PANTHER" id="PTHR43369:SF2">
    <property type="entry name" value="PHOSPHORIBOSYLGLYCINAMIDE FORMYLTRANSFERASE"/>
    <property type="match status" value="1"/>
</dbReference>
<feature type="binding site" evidence="4">
    <location>
        <position position="112"/>
    </location>
    <ligand>
        <name>(6R)-10-formyltetrahydrofolate</name>
        <dbReference type="ChEBI" id="CHEBI:195366"/>
    </ligand>
</feature>
<evidence type="ECO:0000259" key="6">
    <source>
        <dbReference type="Pfam" id="PF00551"/>
    </source>
</evidence>
<dbReference type="Pfam" id="PF00551">
    <property type="entry name" value="Formyl_trans_N"/>
    <property type="match status" value="1"/>
</dbReference>
<dbReference type="FunFam" id="3.40.50.170:FF:000008">
    <property type="entry name" value="Phosphoribosylglycinamide formyltransferase"/>
    <property type="match status" value="1"/>
</dbReference>
<dbReference type="SUPFAM" id="SSF53328">
    <property type="entry name" value="Formyltransferase"/>
    <property type="match status" value="1"/>
</dbReference>
<dbReference type="EC" id="2.1.2.2" evidence="4"/>
<protein>
    <recommendedName>
        <fullName evidence="4">Phosphoribosylglycinamide formyltransferase</fullName>
        <ecNumber evidence="4">2.1.2.2</ecNumber>
    </recommendedName>
    <alternativeName>
        <fullName evidence="4">5'-phosphoribosylglycinamide transformylase</fullName>
    </alternativeName>
    <alternativeName>
        <fullName evidence="4">GAR transformylase</fullName>
        <shortName evidence="4">GART</shortName>
    </alternativeName>
</protein>
<dbReference type="Gene3D" id="3.40.50.170">
    <property type="entry name" value="Formyl transferase, N-terminal domain"/>
    <property type="match status" value="1"/>
</dbReference>
<dbReference type="GO" id="GO:0005829">
    <property type="term" value="C:cytosol"/>
    <property type="evidence" value="ECO:0007669"/>
    <property type="project" value="TreeGrafter"/>
</dbReference>
<dbReference type="Proteomes" id="UP000466307">
    <property type="component" value="Unassembled WGS sequence"/>
</dbReference>
<sequence>MPRQGLPTGSTGTTTPPGAARAPTRPGTPPPTRLYAVNPPSSASSAAARASVVVMASGTGSLLEALLARADEPQSPFAVTAIVVDRDCRAGEIAAERGIPLVVCKLRDHADRDAWDTALRDHVAALAPDWVVTAGFMKILGDRFLGRFAGRIVNSHPALLPAFPGAHGVADALAYGVKLTGTTVHLVDSGVDTGPVLAQTAVPVEVDDTEESLHERIKSVERVLLADVVTDLVTRGVVIDGRKAYIP</sequence>
<comment type="caution">
    <text evidence="7">The sequence shown here is derived from an EMBL/GenBank/DDBJ whole genome shotgun (WGS) entry which is preliminary data.</text>
</comment>